<dbReference type="InterPro" id="IPR009056">
    <property type="entry name" value="Cyt_c-like_dom"/>
</dbReference>
<accession>A0A3B1B6L6</accession>
<feature type="domain" description="Cytochrome c" evidence="5">
    <location>
        <begin position="55"/>
        <end position="136"/>
    </location>
</feature>
<dbReference type="Pfam" id="PF00034">
    <property type="entry name" value="Cytochrom_C"/>
    <property type="match status" value="1"/>
</dbReference>
<evidence type="ECO:0000313" key="6">
    <source>
        <dbReference type="EMBL" id="VAX01955.1"/>
    </source>
</evidence>
<dbReference type="GO" id="GO:0009055">
    <property type="term" value="F:electron transfer activity"/>
    <property type="evidence" value="ECO:0007669"/>
    <property type="project" value="InterPro"/>
</dbReference>
<evidence type="ECO:0000256" key="2">
    <source>
        <dbReference type="ARBA" id="ARBA00022723"/>
    </source>
</evidence>
<keyword evidence="4" id="KW-0812">Transmembrane</keyword>
<reference evidence="6" key="1">
    <citation type="submission" date="2018-06" db="EMBL/GenBank/DDBJ databases">
        <authorList>
            <person name="Zhirakovskaya E."/>
        </authorList>
    </citation>
    <scope>NUCLEOTIDE SEQUENCE</scope>
</reference>
<proteinExistence type="predicted"/>
<keyword evidence="2" id="KW-0479">Metal-binding</keyword>
<evidence type="ECO:0000259" key="5">
    <source>
        <dbReference type="PROSITE" id="PS51007"/>
    </source>
</evidence>
<evidence type="ECO:0000256" key="4">
    <source>
        <dbReference type="SAM" id="Phobius"/>
    </source>
</evidence>
<dbReference type="EMBL" id="UOFV01000280">
    <property type="protein sequence ID" value="VAX01955.1"/>
    <property type="molecule type" value="Genomic_DNA"/>
</dbReference>
<feature type="transmembrane region" description="Helical" evidence="4">
    <location>
        <begin position="14"/>
        <end position="33"/>
    </location>
</feature>
<evidence type="ECO:0000256" key="1">
    <source>
        <dbReference type="ARBA" id="ARBA00022617"/>
    </source>
</evidence>
<keyword evidence="4" id="KW-1133">Transmembrane helix</keyword>
<organism evidence="6">
    <name type="scientific">hydrothermal vent metagenome</name>
    <dbReference type="NCBI Taxonomy" id="652676"/>
    <lineage>
        <taxon>unclassified sequences</taxon>
        <taxon>metagenomes</taxon>
        <taxon>ecological metagenomes</taxon>
    </lineage>
</organism>
<dbReference type="GO" id="GO:0020037">
    <property type="term" value="F:heme binding"/>
    <property type="evidence" value="ECO:0007669"/>
    <property type="project" value="InterPro"/>
</dbReference>
<gene>
    <name evidence="6" type="ORF">MNBD_GAMMA19-1086</name>
</gene>
<keyword evidence="1" id="KW-0349">Heme</keyword>
<name>A0A3B1B6L6_9ZZZZ</name>
<keyword evidence="4" id="KW-0472">Membrane</keyword>
<sequence>MSKEKQPLKSGEKILFGIVAVFIGLAVIAYVALETYRMTRTDPLFENKTHYNFSEAGHLGSRLFREARCTACHRALRNGTNMGLSLDGVGSVRSLDWLVAFLADPEANYASRTLDHGPNPKEAAYVSEMPEEDRYA</sequence>
<dbReference type="Gene3D" id="1.10.760.10">
    <property type="entry name" value="Cytochrome c-like domain"/>
    <property type="match status" value="1"/>
</dbReference>
<evidence type="ECO:0000256" key="3">
    <source>
        <dbReference type="ARBA" id="ARBA00023004"/>
    </source>
</evidence>
<dbReference type="PROSITE" id="PS51007">
    <property type="entry name" value="CYTC"/>
    <property type="match status" value="1"/>
</dbReference>
<dbReference type="AlphaFoldDB" id="A0A3B1B6L6"/>
<keyword evidence="3" id="KW-0408">Iron</keyword>
<dbReference type="SUPFAM" id="SSF46626">
    <property type="entry name" value="Cytochrome c"/>
    <property type="match status" value="1"/>
</dbReference>
<dbReference type="InterPro" id="IPR036909">
    <property type="entry name" value="Cyt_c-like_dom_sf"/>
</dbReference>
<dbReference type="GO" id="GO:0046872">
    <property type="term" value="F:metal ion binding"/>
    <property type="evidence" value="ECO:0007669"/>
    <property type="project" value="UniProtKB-KW"/>
</dbReference>
<feature type="non-terminal residue" evidence="6">
    <location>
        <position position="136"/>
    </location>
</feature>
<protein>
    <recommendedName>
        <fullName evidence="5">Cytochrome c domain-containing protein</fullName>
    </recommendedName>
</protein>